<evidence type="ECO:0000313" key="1">
    <source>
        <dbReference type="EMBL" id="ARF11715.1"/>
    </source>
</evidence>
<reference evidence="1" key="1">
    <citation type="journal article" date="2017" name="Science">
        <title>Giant viruses with an expanded complement of translation system components.</title>
        <authorList>
            <person name="Schulz F."/>
            <person name="Yutin N."/>
            <person name="Ivanova N.N."/>
            <person name="Ortega D.R."/>
            <person name="Lee T.K."/>
            <person name="Vierheilig J."/>
            <person name="Daims H."/>
            <person name="Horn M."/>
            <person name="Wagner M."/>
            <person name="Jensen G.J."/>
            <person name="Kyrpides N.C."/>
            <person name="Koonin E.V."/>
            <person name="Woyke T."/>
        </authorList>
    </citation>
    <scope>NUCLEOTIDE SEQUENCE</scope>
    <source>
        <strain evidence="1">KNV1</strain>
    </source>
</reference>
<accession>A0A1V0SJ16</accession>
<protein>
    <submittedName>
        <fullName evidence="1">Uncharacterized protein</fullName>
    </submittedName>
</protein>
<organism evidence="1">
    <name type="scientific">Klosneuvirus KNV1</name>
    <dbReference type="NCBI Taxonomy" id="1977640"/>
    <lineage>
        <taxon>Viruses</taxon>
        <taxon>Varidnaviria</taxon>
        <taxon>Bamfordvirae</taxon>
        <taxon>Nucleocytoviricota</taxon>
        <taxon>Megaviricetes</taxon>
        <taxon>Imitervirales</taxon>
        <taxon>Mimiviridae</taxon>
        <taxon>Klosneuvirinae</taxon>
        <taxon>Klosneuvirus</taxon>
    </lineage>
</organism>
<dbReference type="EMBL" id="KY684109">
    <property type="protein sequence ID" value="ARF11715.1"/>
    <property type="molecule type" value="Genomic_DNA"/>
</dbReference>
<gene>
    <name evidence="1" type="ORF">Klosneuvirus_2_151</name>
</gene>
<sequence>MYKIYNMDKILEIIQNIHMRNNKINNVMANTLPITDTNLKKYLEYTKIHGPSSVILYKLNNRLLLFFRDVHIEPEKQCNDSCSIDKNNCVWISDFLKDLFTNAPSCIDFFCETTTWFQIQEKIKDNQDRIMHYLLYEKKLEKRIKGLMKTKTEFIDCLSPYKLGCSAYKTTRFHNIEFRRFAFEYYNLTTDMKNILNLPVYYLLKSGIDEIPDSEQLKSFIDIKKYNHKFKDFLINLNKYKDILETLLNNDMLSLSNIINSLYNNFDEYSNYKTYFDPSKLLKSPYPKLWKQLNTLQPVCQIYIKQYIRDRYKHDCEQYITKIHNIMRHNNVDLLLLIEYLNDFYTNFSILIFDAYTIARMMKAIFNYDDSSLIITYAGGFHIQQYEDFFNKFSLQFHLEFEKITDIGKSKDQSGCIQLNDNWNIIISQLQEAFNNSGKCAIKEGIPFDVL</sequence>
<name>A0A1V0SJ16_9VIRU</name>
<proteinExistence type="predicted"/>